<name>A0A0D9NRJ3_METAN</name>
<proteinExistence type="predicted"/>
<sequence>MRDYARAVSTIIGVLYGASRIVLDTFTITTDHQTPPSPVPVPVLSSSSNTTTTTTTADDDDNNDDDERLRRCDKRVQEKHGSSNVDPTAKEEFKPELEQRKLVLEIDKLEYDAAQRQQQQQQQPPPPPPPPPPSPPSPPSPRLPSPVTAPATAASATAARAPNGRIPWRC</sequence>
<dbReference type="OrthoDB" id="10669064at2759"/>
<reference evidence="3" key="1">
    <citation type="journal article" date="2014" name="BMC Genomics">
        <title>The genome sequence of the biocontrol fungus Metarhizium anisopliae and comparative genomics of Metarhizium species.</title>
        <authorList>
            <person name="Pattemore J.A."/>
            <person name="Hane J.K."/>
            <person name="Williams A.H."/>
            <person name="Wilson B.A."/>
            <person name="Stodart B.J."/>
            <person name="Ash G.J."/>
        </authorList>
    </citation>
    <scope>NUCLEOTIDE SEQUENCE [LARGE SCALE GENOMIC DNA]</scope>
    <source>
        <strain evidence="3">BRIP 53293</strain>
    </source>
</reference>
<accession>A0A0D9NRJ3</accession>
<keyword evidence="3" id="KW-1185">Reference proteome</keyword>
<organism evidence="2 3">
    <name type="scientific">Metarhizium anisopliae BRIP 53293</name>
    <dbReference type="NCBI Taxonomy" id="1291518"/>
    <lineage>
        <taxon>Eukaryota</taxon>
        <taxon>Fungi</taxon>
        <taxon>Dikarya</taxon>
        <taxon>Ascomycota</taxon>
        <taxon>Pezizomycotina</taxon>
        <taxon>Sordariomycetes</taxon>
        <taxon>Hypocreomycetidae</taxon>
        <taxon>Hypocreales</taxon>
        <taxon>Clavicipitaceae</taxon>
        <taxon>Metarhizium</taxon>
    </lineage>
</organism>
<feature type="compositionally biased region" description="Basic and acidic residues" evidence="1">
    <location>
        <begin position="88"/>
        <end position="113"/>
    </location>
</feature>
<gene>
    <name evidence="2" type="ORF">H634G_09576</name>
</gene>
<evidence type="ECO:0000256" key="1">
    <source>
        <dbReference type="SAM" id="MobiDB-lite"/>
    </source>
</evidence>
<dbReference type="Proteomes" id="UP000054544">
    <property type="component" value="Unassembled WGS sequence"/>
</dbReference>
<feature type="compositionally biased region" description="Low complexity" evidence="1">
    <location>
        <begin position="145"/>
        <end position="162"/>
    </location>
</feature>
<evidence type="ECO:0000313" key="3">
    <source>
        <dbReference type="Proteomes" id="UP000054544"/>
    </source>
</evidence>
<dbReference type="EMBL" id="KE384751">
    <property type="protein sequence ID" value="KJK75230.1"/>
    <property type="molecule type" value="Genomic_DNA"/>
</dbReference>
<feature type="compositionally biased region" description="Acidic residues" evidence="1">
    <location>
        <begin position="57"/>
        <end position="66"/>
    </location>
</feature>
<protein>
    <submittedName>
        <fullName evidence="2">Uncharacterized protein</fullName>
    </submittedName>
</protein>
<feature type="compositionally biased region" description="Low complexity" evidence="1">
    <location>
        <begin position="42"/>
        <end position="56"/>
    </location>
</feature>
<feature type="compositionally biased region" description="Pro residues" evidence="1">
    <location>
        <begin position="123"/>
        <end position="144"/>
    </location>
</feature>
<feature type="compositionally biased region" description="Basic and acidic residues" evidence="1">
    <location>
        <begin position="67"/>
        <end position="81"/>
    </location>
</feature>
<dbReference type="AlphaFoldDB" id="A0A0D9NRJ3"/>
<feature type="region of interest" description="Disordered" evidence="1">
    <location>
        <begin position="31"/>
        <end position="170"/>
    </location>
</feature>
<evidence type="ECO:0000313" key="2">
    <source>
        <dbReference type="EMBL" id="KJK75230.1"/>
    </source>
</evidence>